<dbReference type="Proteomes" id="UP000066529">
    <property type="component" value="Chromosome"/>
</dbReference>
<dbReference type="HOGENOM" id="CLU_184179_0_0_2"/>
<evidence type="ECO:0000313" key="2">
    <source>
        <dbReference type="Proteomes" id="UP000066529"/>
    </source>
</evidence>
<dbReference type="OrthoDB" id="145834at2157"/>
<name>A0A0E3KZC1_METTT</name>
<sequence>MHKTLNLEELIASKQLEKEKAEKSDDLPTEELYDLIIPPGTVVSIIYDIVEEFGLEPLTRKVFVDIANSEERELLVLRGPLEKVQAAEKFLYEEMKAWVESQ</sequence>
<dbReference type="GeneID" id="41602305"/>
<accession>A0A0E3KZC1</accession>
<gene>
    <name evidence="1" type="ORF">MSTHT_2289</name>
</gene>
<protein>
    <submittedName>
        <fullName evidence="1">Uncharacterized protein</fullName>
    </submittedName>
</protein>
<organism evidence="1 2">
    <name type="scientific">Methanosarcina thermophila (strain ATCC 43570 / DSM 1825 / OCM 12 / VKM B-1830 / TM-1)</name>
    <dbReference type="NCBI Taxonomy" id="523844"/>
    <lineage>
        <taxon>Archaea</taxon>
        <taxon>Methanobacteriati</taxon>
        <taxon>Methanobacteriota</taxon>
        <taxon>Stenosarchaea group</taxon>
        <taxon>Methanomicrobia</taxon>
        <taxon>Methanosarcinales</taxon>
        <taxon>Methanosarcinaceae</taxon>
        <taxon>Methanosarcina</taxon>
    </lineage>
</organism>
<dbReference type="RefSeq" id="WP_048168012.1">
    <property type="nucleotide sequence ID" value="NZ_CP009501.1"/>
</dbReference>
<evidence type="ECO:0000313" key="1">
    <source>
        <dbReference type="EMBL" id="AKB14047.1"/>
    </source>
</evidence>
<reference evidence="1 2" key="1">
    <citation type="submission" date="2014-07" db="EMBL/GenBank/DDBJ databases">
        <title>Methanogenic archaea and the global carbon cycle.</title>
        <authorList>
            <person name="Henriksen J.R."/>
            <person name="Luke J."/>
            <person name="Reinhart S."/>
            <person name="Benedict M.N."/>
            <person name="Youngblut N.D."/>
            <person name="Metcalf M.E."/>
            <person name="Whitaker R.J."/>
            <person name="Metcalf W.W."/>
        </authorList>
    </citation>
    <scope>NUCLEOTIDE SEQUENCE [LARGE SCALE GENOMIC DNA]</scope>
    <source>
        <strain evidence="2">ATCC 43570 / DSM 1825 / OCM 12 / VKM B-1830 / TM-1</strain>
    </source>
</reference>
<dbReference type="EMBL" id="CP009501">
    <property type="protein sequence ID" value="AKB14047.1"/>
    <property type="molecule type" value="Genomic_DNA"/>
</dbReference>
<dbReference type="PATRIC" id="fig|523844.20.peg.2805"/>
<dbReference type="AlphaFoldDB" id="A0A0E3KZC1"/>
<proteinExistence type="predicted"/>
<dbReference type="KEGG" id="mthr:MSTHT_2289"/>